<dbReference type="GO" id="GO:0006355">
    <property type="term" value="P:regulation of DNA-templated transcription"/>
    <property type="evidence" value="ECO:0007669"/>
    <property type="project" value="InterPro"/>
</dbReference>
<feature type="transmembrane region" description="Helical" evidence="4">
    <location>
        <begin position="12"/>
        <end position="29"/>
    </location>
</feature>
<feature type="transmembrane region" description="Helical" evidence="4">
    <location>
        <begin position="146"/>
        <end position="166"/>
    </location>
</feature>
<dbReference type="AlphaFoldDB" id="A0A0K8MZQ5"/>
<sequence>MNKTHLPIRIASLALMIVGAGLLALSILSDGRYNIALPLVFLVLGGAFFIVVFSLREKVAWAVFLYIPAALLIAFGVIFLLNVITGDWNAWAYAWLFLVTGIGVGLLLAARERPMHPAFNSVGWGLTLGGITFFAVFGAITGGLVIQIMAPILLVTAGLSLRWLHIETLLPEDLRRKLGFAARGVDGSSYPPEEVETLVEPLSSRELEVLRLIDLGMSNQQIAEKLTVAPSTVKTHINNLYGKLGVQTRVQAVNRAHALHLLGD</sequence>
<accession>A0A0K8MZQ5</accession>
<dbReference type="PROSITE" id="PS50043">
    <property type="entry name" value="HTH_LUXR_2"/>
    <property type="match status" value="1"/>
</dbReference>
<dbReference type="EMBL" id="DF967973">
    <property type="protein sequence ID" value="GAP16142.1"/>
    <property type="molecule type" value="Genomic_DNA"/>
</dbReference>
<keyword evidence="2" id="KW-0238">DNA-binding</keyword>
<dbReference type="Gene3D" id="1.10.10.10">
    <property type="entry name" value="Winged helix-like DNA-binding domain superfamily/Winged helix DNA-binding domain"/>
    <property type="match status" value="1"/>
</dbReference>
<dbReference type="STRING" id="360412.LARV_03938"/>
<feature type="transmembrane region" description="Helical" evidence="4">
    <location>
        <begin position="122"/>
        <end position="140"/>
    </location>
</feature>
<dbReference type="PANTHER" id="PTHR44688:SF16">
    <property type="entry name" value="DNA-BINDING TRANSCRIPTIONAL ACTIVATOR DEVR_DOSR"/>
    <property type="match status" value="1"/>
</dbReference>
<evidence type="ECO:0000256" key="1">
    <source>
        <dbReference type="ARBA" id="ARBA00023015"/>
    </source>
</evidence>
<evidence type="ECO:0000256" key="2">
    <source>
        <dbReference type="ARBA" id="ARBA00023125"/>
    </source>
</evidence>
<dbReference type="PRINTS" id="PR00038">
    <property type="entry name" value="HTHLUXR"/>
</dbReference>
<evidence type="ECO:0000259" key="5">
    <source>
        <dbReference type="PROSITE" id="PS50043"/>
    </source>
</evidence>
<dbReference type="CDD" id="cd06170">
    <property type="entry name" value="LuxR_C_like"/>
    <property type="match status" value="1"/>
</dbReference>
<feature type="transmembrane region" description="Helical" evidence="4">
    <location>
        <begin position="62"/>
        <end position="84"/>
    </location>
</feature>
<dbReference type="Proteomes" id="UP000055060">
    <property type="component" value="Unassembled WGS sequence"/>
</dbReference>
<dbReference type="PANTHER" id="PTHR44688">
    <property type="entry name" value="DNA-BINDING TRANSCRIPTIONAL ACTIVATOR DEVR_DOSR"/>
    <property type="match status" value="1"/>
</dbReference>
<keyword evidence="1" id="KW-0805">Transcription regulation</keyword>
<dbReference type="GO" id="GO:0003677">
    <property type="term" value="F:DNA binding"/>
    <property type="evidence" value="ECO:0007669"/>
    <property type="project" value="UniProtKB-KW"/>
</dbReference>
<keyword evidence="3" id="KW-0804">Transcription</keyword>
<evidence type="ECO:0000256" key="4">
    <source>
        <dbReference type="SAM" id="Phobius"/>
    </source>
</evidence>
<dbReference type="PROSITE" id="PS00622">
    <property type="entry name" value="HTH_LUXR_1"/>
    <property type="match status" value="1"/>
</dbReference>
<proteinExistence type="predicted"/>
<feature type="domain" description="HTH luxR-type" evidence="5">
    <location>
        <begin position="195"/>
        <end position="260"/>
    </location>
</feature>
<keyword evidence="4" id="KW-0472">Membrane</keyword>
<feature type="transmembrane region" description="Helical" evidence="4">
    <location>
        <begin position="90"/>
        <end position="110"/>
    </location>
</feature>
<protein>
    <submittedName>
        <fullName evidence="6">ATP-dependent transcriptional regulator</fullName>
    </submittedName>
</protein>
<dbReference type="InterPro" id="IPR000792">
    <property type="entry name" value="Tscrpt_reg_LuxR_C"/>
</dbReference>
<dbReference type="OrthoDB" id="9796655at2"/>
<dbReference type="SMART" id="SM00421">
    <property type="entry name" value="HTH_LUXR"/>
    <property type="match status" value="1"/>
</dbReference>
<dbReference type="Pfam" id="PF00196">
    <property type="entry name" value="GerE"/>
    <property type="match status" value="1"/>
</dbReference>
<keyword evidence="4" id="KW-1133">Transmembrane helix</keyword>
<feature type="transmembrane region" description="Helical" evidence="4">
    <location>
        <begin position="35"/>
        <end position="55"/>
    </location>
</feature>
<dbReference type="RefSeq" id="WP_075075517.1">
    <property type="nucleotide sequence ID" value="NZ_DF967973.1"/>
</dbReference>
<organism evidence="6">
    <name type="scientific">Longilinea arvoryzae</name>
    <dbReference type="NCBI Taxonomy" id="360412"/>
    <lineage>
        <taxon>Bacteria</taxon>
        <taxon>Bacillati</taxon>
        <taxon>Chloroflexota</taxon>
        <taxon>Anaerolineae</taxon>
        <taxon>Anaerolineales</taxon>
        <taxon>Anaerolineaceae</taxon>
        <taxon>Longilinea</taxon>
    </lineage>
</organism>
<dbReference type="InterPro" id="IPR016032">
    <property type="entry name" value="Sig_transdc_resp-reg_C-effctor"/>
</dbReference>
<evidence type="ECO:0000256" key="3">
    <source>
        <dbReference type="ARBA" id="ARBA00023163"/>
    </source>
</evidence>
<keyword evidence="4" id="KW-0812">Transmembrane</keyword>
<evidence type="ECO:0000313" key="6">
    <source>
        <dbReference type="EMBL" id="GAP16142.1"/>
    </source>
</evidence>
<keyword evidence="7" id="KW-1185">Reference proteome</keyword>
<dbReference type="InterPro" id="IPR036388">
    <property type="entry name" value="WH-like_DNA-bd_sf"/>
</dbReference>
<gene>
    <name evidence="6" type="ORF">LARV_03938</name>
</gene>
<reference evidence="6" key="1">
    <citation type="submission" date="2015-07" db="EMBL/GenBank/DDBJ databases">
        <title>Draft Genome Sequences of Anaerolinea thermolimosa IMO-1, Bellilinea caldifistulae GOMI-1, Leptolinea tardivitalis YMTK-2, Levilinea saccharolytica KIBI-1,Longilinea arvoryzae KOME-1, Previously Described as Members of the Anaerolineaceae (Chloroflexi).</title>
        <authorList>
            <person name="Sekiguchi Y."/>
            <person name="Ohashi A."/>
            <person name="Matsuura N."/>
            <person name="Tourlousse M.D."/>
        </authorList>
    </citation>
    <scope>NUCLEOTIDE SEQUENCE [LARGE SCALE GENOMIC DNA]</scope>
    <source>
        <strain evidence="6">KOME-1</strain>
    </source>
</reference>
<dbReference type="SUPFAM" id="SSF46894">
    <property type="entry name" value="C-terminal effector domain of the bipartite response regulators"/>
    <property type="match status" value="1"/>
</dbReference>
<evidence type="ECO:0000313" key="7">
    <source>
        <dbReference type="Proteomes" id="UP000055060"/>
    </source>
</evidence>
<name>A0A0K8MZQ5_9CHLR</name>